<accession>A0A6M3LPS7</accession>
<organism evidence="1">
    <name type="scientific">viral metagenome</name>
    <dbReference type="NCBI Taxonomy" id="1070528"/>
    <lineage>
        <taxon>unclassified sequences</taxon>
        <taxon>metagenomes</taxon>
        <taxon>organismal metagenomes</taxon>
    </lineage>
</organism>
<evidence type="ECO:0000313" key="1">
    <source>
        <dbReference type="EMBL" id="QJA97276.1"/>
    </source>
</evidence>
<protein>
    <submittedName>
        <fullName evidence="1">Putative ATPase domain containing protein</fullName>
    </submittedName>
</protein>
<reference evidence="1" key="1">
    <citation type="submission" date="2020-03" db="EMBL/GenBank/DDBJ databases">
        <title>The deep terrestrial virosphere.</title>
        <authorList>
            <person name="Holmfeldt K."/>
            <person name="Nilsson E."/>
            <person name="Simone D."/>
            <person name="Lopez-Fernandez M."/>
            <person name="Wu X."/>
            <person name="de Brujin I."/>
            <person name="Lundin D."/>
            <person name="Andersson A."/>
            <person name="Bertilsson S."/>
            <person name="Dopson M."/>
        </authorList>
    </citation>
    <scope>NUCLEOTIDE SEQUENCE</scope>
    <source>
        <strain evidence="1">MM415B06410</strain>
    </source>
</reference>
<dbReference type="Pfam" id="PF13479">
    <property type="entry name" value="AAA_24"/>
    <property type="match status" value="1"/>
</dbReference>
<gene>
    <name evidence="1" type="ORF">MM415B06410_0002</name>
</gene>
<dbReference type="EMBL" id="MT143479">
    <property type="protein sequence ID" value="QJA97276.1"/>
    <property type="molecule type" value="Genomic_DNA"/>
</dbReference>
<dbReference type="AlphaFoldDB" id="A0A6M3LPS7"/>
<proteinExistence type="predicted"/>
<name>A0A6M3LPS7_9ZZZZ</name>
<sequence length="263" mass="29896">MKNLDSNIDLSNIGACILIYADTDSGKTVSALTCEEPILFINTESKDPRLTHQQFDHKKKIRYIVPEGFNDFMDSMNEWITQYEAGKFPFKTLFLDGLTFAQSGFRKELEDSRYNLRLESDKDTKFGKGLIAQMALEQLDWGPLGSMMNRLMFLFNRFSHLGIVCIATAIAVHDTPKWGGGLRTAPGLIGKDFPKFLHGYFDFIGYIIEPFKYDEEKRPVFPKVSFHCQDEFGYMARSNINAVTEKGPAPLDFGKIMKVVRGA</sequence>